<keyword evidence="4" id="KW-0732">Signal</keyword>
<keyword evidence="1 3" id="KW-0378">Hydrolase</keyword>
<dbReference type="InterPro" id="IPR051923">
    <property type="entry name" value="Glycosyl_Hydrolase_39"/>
</dbReference>
<dbReference type="EMBL" id="JAPCID010000055">
    <property type="protein sequence ID" value="MDA0141352.1"/>
    <property type="molecule type" value="Genomic_DNA"/>
</dbReference>
<evidence type="ECO:0000259" key="5">
    <source>
        <dbReference type="Pfam" id="PF00150"/>
    </source>
</evidence>
<dbReference type="SUPFAM" id="SSF51445">
    <property type="entry name" value="(Trans)glycosidases"/>
    <property type="match status" value="1"/>
</dbReference>
<dbReference type="Gene3D" id="3.20.20.80">
    <property type="entry name" value="Glycosidases"/>
    <property type="match status" value="1"/>
</dbReference>
<name>A0ABT4RS07_9ACTN</name>
<organism evidence="6 7">
    <name type="scientific">Solirubrobacter deserti</name>
    <dbReference type="NCBI Taxonomy" id="2282478"/>
    <lineage>
        <taxon>Bacteria</taxon>
        <taxon>Bacillati</taxon>
        <taxon>Actinomycetota</taxon>
        <taxon>Thermoleophilia</taxon>
        <taxon>Solirubrobacterales</taxon>
        <taxon>Solirubrobacteraceae</taxon>
        <taxon>Solirubrobacter</taxon>
    </lineage>
</organism>
<dbReference type="PANTHER" id="PTHR12631:SF10">
    <property type="entry name" value="BETA-XYLOSIDASE-LIKE PROTEIN-RELATED"/>
    <property type="match status" value="1"/>
</dbReference>
<sequence>MKRFIVAAAAAMSLLGVAPAAHAATFEFGMEDEGLLLSNPQSAPPAVAAWQKLGVDVVRIHARWWEIAPAQTATTKPAGFDAANPASPGYDWVRLDQAVQLVRANNIRVMLTITGPGPLWSSSQPAKRNPRWKPDPKAFADFSKAVATRYKSQVDRYLLWNEPNQKGWLQPQWERVSGKFQAVSPHVYRGLVRAAQPVVKAADPGAEVVIGELAPVGNRPISADTPMRPLPFLRSMGCVDDNYRSVRSGRCKGFKAAKGDTLGYHPHPKKYAPDRVNNDLDSAQFGDLKRLFTAIDKLRARKAISISKTIHLTEYGYETSPPDPASGVSTALQTKYLQQAAYIAWATKRVRGLSFYQWGDEPVRNLGSGTKRYSGWQTGLLYNDGQPKPVLSVMPAPFVIDQAPGARSAVLWGHVRGEAQGQVTIMVRPKGSSEFTDVQTLNIGADGVWSRKLTPQAGAAYRYEWTPKPTLEDPNPQPRVSGIVDLAKTDKSRYKAAVALAAGS</sequence>
<feature type="chain" id="PRO_5047057632" evidence="4">
    <location>
        <begin position="24"/>
        <end position="504"/>
    </location>
</feature>
<keyword evidence="7" id="KW-1185">Reference proteome</keyword>
<evidence type="ECO:0000256" key="3">
    <source>
        <dbReference type="RuleBase" id="RU361153"/>
    </source>
</evidence>
<comment type="caution">
    <text evidence="6">The sequence shown here is derived from an EMBL/GenBank/DDBJ whole genome shotgun (WGS) entry which is preliminary data.</text>
</comment>
<dbReference type="InterPro" id="IPR017853">
    <property type="entry name" value="GH"/>
</dbReference>
<proteinExistence type="inferred from homology"/>
<evidence type="ECO:0000256" key="4">
    <source>
        <dbReference type="SAM" id="SignalP"/>
    </source>
</evidence>
<comment type="similarity">
    <text evidence="3">Belongs to the glycosyl hydrolase 5 (cellulase A) family.</text>
</comment>
<dbReference type="RefSeq" id="WP_202952712.1">
    <property type="nucleotide sequence ID" value="NZ_JAPCID010000055.1"/>
</dbReference>
<dbReference type="Pfam" id="PF00150">
    <property type="entry name" value="Cellulase"/>
    <property type="match status" value="1"/>
</dbReference>
<evidence type="ECO:0000313" key="6">
    <source>
        <dbReference type="EMBL" id="MDA0141352.1"/>
    </source>
</evidence>
<protein>
    <submittedName>
        <fullName evidence="6">Cellulase family glycosylhydrolase</fullName>
    </submittedName>
</protein>
<dbReference type="Proteomes" id="UP001147700">
    <property type="component" value="Unassembled WGS sequence"/>
</dbReference>
<feature type="signal peptide" evidence="4">
    <location>
        <begin position="1"/>
        <end position="23"/>
    </location>
</feature>
<accession>A0ABT4RS07</accession>
<evidence type="ECO:0000256" key="2">
    <source>
        <dbReference type="ARBA" id="ARBA00023295"/>
    </source>
</evidence>
<dbReference type="InterPro" id="IPR001547">
    <property type="entry name" value="Glyco_hydro_5"/>
</dbReference>
<evidence type="ECO:0000256" key="1">
    <source>
        <dbReference type="ARBA" id="ARBA00022801"/>
    </source>
</evidence>
<dbReference type="PANTHER" id="PTHR12631">
    <property type="entry name" value="ALPHA-L-IDURONIDASE"/>
    <property type="match status" value="1"/>
</dbReference>
<keyword evidence="2 3" id="KW-0326">Glycosidase</keyword>
<evidence type="ECO:0000313" key="7">
    <source>
        <dbReference type="Proteomes" id="UP001147700"/>
    </source>
</evidence>
<feature type="domain" description="Glycoside hydrolase family 5" evidence="5">
    <location>
        <begin position="38"/>
        <end position="185"/>
    </location>
</feature>
<reference evidence="6" key="1">
    <citation type="submission" date="2022-10" db="EMBL/GenBank/DDBJ databases">
        <title>The WGS of Solirubrobacter sp. CPCC 204708.</title>
        <authorList>
            <person name="Jiang Z."/>
        </authorList>
    </citation>
    <scope>NUCLEOTIDE SEQUENCE</scope>
    <source>
        <strain evidence="6">CPCC 204708</strain>
    </source>
</reference>
<gene>
    <name evidence="6" type="ORF">OJ962_27905</name>
</gene>